<protein>
    <submittedName>
        <fullName evidence="2">Uncharacterized protein</fullName>
    </submittedName>
</protein>
<dbReference type="Proteomes" id="UP000887581">
    <property type="component" value="Unplaced"/>
</dbReference>
<dbReference type="WBParaSite" id="sdigi.contig157.g5387.t1">
    <property type="protein sequence ID" value="sdigi.contig157.g5387.t1"/>
    <property type="gene ID" value="sdigi.contig157.g5387"/>
</dbReference>
<dbReference type="AlphaFoldDB" id="A0A915PNB9"/>
<reference evidence="2" key="1">
    <citation type="submission" date="2022-11" db="UniProtKB">
        <authorList>
            <consortium name="WormBaseParasite"/>
        </authorList>
    </citation>
    <scope>IDENTIFICATION</scope>
</reference>
<evidence type="ECO:0000313" key="1">
    <source>
        <dbReference type="Proteomes" id="UP000887581"/>
    </source>
</evidence>
<accession>A0A915PNB9</accession>
<evidence type="ECO:0000313" key="2">
    <source>
        <dbReference type="WBParaSite" id="sdigi.contig157.g5387.t1"/>
    </source>
</evidence>
<organism evidence="1 2">
    <name type="scientific">Setaria digitata</name>
    <dbReference type="NCBI Taxonomy" id="48799"/>
    <lineage>
        <taxon>Eukaryota</taxon>
        <taxon>Metazoa</taxon>
        <taxon>Ecdysozoa</taxon>
        <taxon>Nematoda</taxon>
        <taxon>Chromadorea</taxon>
        <taxon>Rhabditida</taxon>
        <taxon>Spirurina</taxon>
        <taxon>Spiruromorpha</taxon>
        <taxon>Filarioidea</taxon>
        <taxon>Setariidae</taxon>
        <taxon>Setaria</taxon>
    </lineage>
</organism>
<proteinExistence type="predicted"/>
<name>A0A915PNB9_9BILA</name>
<keyword evidence="1" id="KW-1185">Reference proteome</keyword>
<sequence>MVTDREIPDIPGKGKTRENHIALLTYSQQAEPGKIRTEFGRYG</sequence>